<dbReference type="EMBL" id="JANRMS010002332">
    <property type="protein sequence ID" value="KAJ3523012.1"/>
    <property type="molecule type" value="Genomic_DNA"/>
</dbReference>
<proteinExistence type="predicted"/>
<organism evidence="1 2">
    <name type="scientific">Fusarium decemcellulare</name>
    <dbReference type="NCBI Taxonomy" id="57161"/>
    <lineage>
        <taxon>Eukaryota</taxon>
        <taxon>Fungi</taxon>
        <taxon>Dikarya</taxon>
        <taxon>Ascomycota</taxon>
        <taxon>Pezizomycotina</taxon>
        <taxon>Sordariomycetes</taxon>
        <taxon>Hypocreomycetidae</taxon>
        <taxon>Hypocreales</taxon>
        <taxon>Nectriaceae</taxon>
        <taxon>Fusarium</taxon>
        <taxon>Fusarium decemcellulare species complex</taxon>
    </lineage>
</organism>
<evidence type="ECO:0000313" key="2">
    <source>
        <dbReference type="Proteomes" id="UP001148629"/>
    </source>
</evidence>
<keyword evidence="2" id="KW-1185">Reference proteome</keyword>
<sequence length="133" mass="14304">MSGEEGRSDTNASASEILKETHHPTRTVLKETNHLNGVVLTKHDLSMGAVLRGADHLTSTVLPKTNRPTDTVLTEQDAPLEAGANPPDDGDSAFGSEPASSATSITSSLLEYRTVHGRRYHSDRVTLLTGWEI</sequence>
<reference evidence="1" key="1">
    <citation type="submission" date="2022-08" db="EMBL/GenBank/DDBJ databases">
        <title>Genome Sequence of Fusarium decemcellulare.</title>
        <authorList>
            <person name="Buettner E."/>
        </authorList>
    </citation>
    <scope>NUCLEOTIDE SEQUENCE</scope>
    <source>
        <strain evidence="1">Babe19</strain>
    </source>
</reference>
<dbReference type="Proteomes" id="UP001148629">
    <property type="component" value="Unassembled WGS sequence"/>
</dbReference>
<evidence type="ECO:0000313" key="1">
    <source>
        <dbReference type="EMBL" id="KAJ3523012.1"/>
    </source>
</evidence>
<accession>A0ACC1RSA9</accession>
<comment type="caution">
    <text evidence="1">The sequence shown here is derived from an EMBL/GenBank/DDBJ whole genome shotgun (WGS) entry which is preliminary data.</text>
</comment>
<name>A0ACC1RSA9_9HYPO</name>
<protein>
    <submittedName>
        <fullName evidence="1">Uncharacterized protein</fullName>
    </submittedName>
</protein>
<gene>
    <name evidence="1" type="ORF">NM208_g12617</name>
</gene>